<reference evidence="2" key="1">
    <citation type="journal article" date="2020" name="Stud. Mycol.">
        <title>101 Dothideomycetes genomes: a test case for predicting lifestyles and emergence of pathogens.</title>
        <authorList>
            <person name="Haridas S."/>
            <person name="Albert R."/>
            <person name="Binder M."/>
            <person name="Bloem J."/>
            <person name="Labutti K."/>
            <person name="Salamov A."/>
            <person name="Andreopoulos B."/>
            <person name="Baker S."/>
            <person name="Barry K."/>
            <person name="Bills G."/>
            <person name="Bluhm B."/>
            <person name="Cannon C."/>
            <person name="Castanera R."/>
            <person name="Culley D."/>
            <person name="Daum C."/>
            <person name="Ezra D."/>
            <person name="Gonzalez J."/>
            <person name="Henrissat B."/>
            <person name="Kuo A."/>
            <person name="Liang C."/>
            <person name="Lipzen A."/>
            <person name="Lutzoni F."/>
            <person name="Magnuson J."/>
            <person name="Mondo S."/>
            <person name="Nolan M."/>
            <person name="Ohm R."/>
            <person name="Pangilinan J."/>
            <person name="Park H.-J."/>
            <person name="Ramirez L."/>
            <person name="Alfaro M."/>
            <person name="Sun H."/>
            <person name="Tritt A."/>
            <person name="Yoshinaga Y."/>
            <person name="Zwiers L.-H."/>
            <person name="Turgeon B."/>
            <person name="Goodwin S."/>
            <person name="Spatafora J."/>
            <person name="Crous P."/>
            <person name="Grigoriev I."/>
        </authorList>
    </citation>
    <scope>NUCLEOTIDE SEQUENCE</scope>
    <source>
        <strain evidence="2">CBS 107.79</strain>
    </source>
</reference>
<dbReference type="Pfam" id="PF10544">
    <property type="entry name" value="T5orf172"/>
    <property type="match status" value="1"/>
</dbReference>
<dbReference type="Proteomes" id="UP000800036">
    <property type="component" value="Unassembled WGS sequence"/>
</dbReference>
<gene>
    <name evidence="2" type="ORF">BU23DRAFT_561837</name>
</gene>
<dbReference type="SMART" id="SM00974">
    <property type="entry name" value="T5orf172"/>
    <property type="match status" value="1"/>
</dbReference>
<evidence type="ECO:0000313" key="3">
    <source>
        <dbReference type="Proteomes" id="UP000800036"/>
    </source>
</evidence>
<protein>
    <submittedName>
        <fullName evidence="2">DUF1766-domain-containing protein</fullName>
    </submittedName>
</protein>
<dbReference type="AlphaFoldDB" id="A0A6A5UIB5"/>
<dbReference type="InterPro" id="IPR018306">
    <property type="entry name" value="Phage_T5_Orf172_DNA-bd"/>
</dbReference>
<dbReference type="PANTHER" id="PTHR28094">
    <property type="entry name" value="MEIOTICALLY UP-REGULATED GENE 113 PROTEIN"/>
    <property type="match status" value="1"/>
</dbReference>
<dbReference type="OrthoDB" id="2417614at2759"/>
<evidence type="ECO:0000259" key="1">
    <source>
        <dbReference type="SMART" id="SM00974"/>
    </source>
</evidence>
<sequence>MEVICTAATSDNNSLPRTQTVLNLIHKTLEHIVPMTIQSRVMEKQGKCVASKIGKPHERCSSNSPGLRIDIISQELSRCNVEVDPSGFLKHIERLIPAVMCGTHQNVARSSKRQEILKGLVTRFIHLSDAERTEFQAWVSAIAPSHLPMGVPIPTAHMSQKDTKNAASKTLNIRDVPVAPSATKSGPTSDTWKQAHLPGFTAYQPKRSKDISISDALLKEIEKPLPYTQKDGFIYVFWDKEHFGKVKIGRTDDLERRLKEWDRACKRTHIYHPVSQRGELSKIPHVNRIERLIHIELKECRKQRYCQSCNKNHQEWFDVGEASVTKILRKWQDWIMQRPYALDSKTETWVLRPEVKGTLAQVCEPVVLVEKQLPLRRASGVKGQRRSKRQTI</sequence>
<organism evidence="2 3">
    <name type="scientific">Bimuria novae-zelandiae CBS 107.79</name>
    <dbReference type="NCBI Taxonomy" id="1447943"/>
    <lineage>
        <taxon>Eukaryota</taxon>
        <taxon>Fungi</taxon>
        <taxon>Dikarya</taxon>
        <taxon>Ascomycota</taxon>
        <taxon>Pezizomycotina</taxon>
        <taxon>Dothideomycetes</taxon>
        <taxon>Pleosporomycetidae</taxon>
        <taxon>Pleosporales</taxon>
        <taxon>Massarineae</taxon>
        <taxon>Didymosphaeriaceae</taxon>
        <taxon>Bimuria</taxon>
    </lineage>
</organism>
<proteinExistence type="predicted"/>
<evidence type="ECO:0000313" key="2">
    <source>
        <dbReference type="EMBL" id="KAF1964528.1"/>
    </source>
</evidence>
<dbReference type="PANTHER" id="PTHR28094:SF1">
    <property type="entry name" value="MEIOTICALLY UP-REGULATED GENE 113 PROTEIN"/>
    <property type="match status" value="1"/>
</dbReference>
<dbReference type="InterPro" id="IPR053006">
    <property type="entry name" value="Meiosis_regulatory"/>
</dbReference>
<dbReference type="EMBL" id="ML976784">
    <property type="protein sequence ID" value="KAF1964528.1"/>
    <property type="molecule type" value="Genomic_DNA"/>
</dbReference>
<accession>A0A6A5UIB5</accession>
<feature type="domain" description="Bacteriophage T5 Orf172 DNA-binding" evidence="1">
    <location>
        <begin position="240"/>
        <end position="331"/>
    </location>
</feature>
<keyword evidence="3" id="KW-1185">Reference proteome</keyword>
<name>A0A6A5UIB5_9PLEO</name>